<name>A0A5C6PG05_9TELE</name>
<keyword evidence="3" id="KW-1185">Reference proteome</keyword>
<dbReference type="Proteomes" id="UP000324091">
    <property type="component" value="Chromosome 11"/>
</dbReference>
<keyword evidence="1" id="KW-1133">Transmembrane helix</keyword>
<evidence type="ECO:0000256" key="1">
    <source>
        <dbReference type="SAM" id="Phobius"/>
    </source>
</evidence>
<keyword evidence="1" id="KW-0472">Membrane</keyword>
<dbReference type="AlphaFoldDB" id="A0A5C6PG05"/>
<feature type="transmembrane region" description="Helical" evidence="1">
    <location>
        <begin position="6"/>
        <end position="27"/>
    </location>
</feature>
<protein>
    <submittedName>
        <fullName evidence="2">Uncharacterized protein</fullName>
    </submittedName>
</protein>
<sequence length="128" mass="14348">MDLQVIVWLFYYLLVPTVLLTGVSYFMTGTRDLESTTPNYCFDKGDRVDGSPPNLGEVLSEVCLTSYPIIQSNSLPDGEQWTTQLPSSAVWPGGTNNNKRPIHRCRECGPPVYRSELQHMEAEMGCSE</sequence>
<evidence type="ECO:0000313" key="2">
    <source>
        <dbReference type="EMBL" id="TWW77949.1"/>
    </source>
</evidence>
<keyword evidence="1" id="KW-0812">Transmembrane</keyword>
<comment type="caution">
    <text evidence="2">The sequence shown here is derived from an EMBL/GenBank/DDBJ whole genome shotgun (WGS) entry which is preliminary data.</text>
</comment>
<dbReference type="EMBL" id="RHFK02000003">
    <property type="protein sequence ID" value="TWW77949.1"/>
    <property type="molecule type" value="Genomic_DNA"/>
</dbReference>
<reference evidence="2 3" key="1">
    <citation type="submission" date="2019-04" db="EMBL/GenBank/DDBJ databases">
        <title>Chromosome genome assembly for Takifugu flavidus.</title>
        <authorList>
            <person name="Xiao S."/>
        </authorList>
    </citation>
    <scope>NUCLEOTIDE SEQUENCE [LARGE SCALE GENOMIC DNA]</scope>
    <source>
        <strain evidence="2">HTHZ2018</strain>
        <tissue evidence="2">Muscle</tissue>
    </source>
</reference>
<organism evidence="2 3">
    <name type="scientific">Takifugu flavidus</name>
    <name type="common">sansaifugu</name>
    <dbReference type="NCBI Taxonomy" id="433684"/>
    <lineage>
        <taxon>Eukaryota</taxon>
        <taxon>Metazoa</taxon>
        <taxon>Chordata</taxon>
        <taxon>Craniata</taxon>
        <taxon>Vertebrata</taxon>
        <taxon>Euteleostomi</taxon>
        <taxon>Actinopterygii</taxon>
        <taxon>Neopterygii</taxon>
        <taxon>Teleostei</taxon>
        <taxon>Neoteleostei</taxon>
        <taxon>Acanthomorphata</taxon>
        <taxon>Eupercaria</taxon>
        <taxon>Tetraodontiformes</taxon>
        <taxon>Tetradontoidea</taxon>
        <taxon>Tetraodontidae</taxon>
        <taxon>Takifugu</taxon>
    </lineage>
</organism>
<gene>
    <name evidence="2" type="ORF">D4764_11G0000700</name>
</gene>
<evidence type="ECO:0000313" key="3">
    <source>
        <dbReference type="Proteomes" id="UP000324091"/>
    </source>
</evidence>
<accession>A0A5C6PG05</accession>
<proteinExistence type="predicted"/>